<sequence length="54" mass="6566">MDRKQIFIDVLLHKGIYKEEDTGRQLYEMSERELWNLLKGDEEICNQSNMEFTK</sequence>
<organism evidence="1 2">
    <name type="scientific">Bacillus bruguierae</name>
    <dbReference type="NCBI Taxonomy" id="3127667"/>
    <lineage>
        <taxon>Bacteria</taxon>
        <taxon>Bacillati</taxon>
        <taxon>Bacillota</taxon>
        <taxon>Bacilli</taxon>
        <taxon>Bacillales</taxon>
        <taxon>Bacillaceae</taxon>
        <taxon>Bacillus</taxon>
    </lineage>
</organism>
<proteinExistence type="predicted"/>
<keyword evidence="2" id="KW-1185">Reference proteome</keyword>
<dbReference type="Proteomes" id="UP001372526">
    <property type="component" value="Unassembled WGS sequence"/>
</dbReference>
<reference evidence="1 2" key="1">
    <citation type="submission" date="2024-01" db="EMBL/GenBank/DDBJ databases">
        <title>Seven novel Bacillus-like species.</title>
        <authorList>
            <person name="Liu G."/>
        </authorList>
    </citation>
    <scope>NUCLEOTIDE SEQUENCE [LARGE SCALE GENOMIC DNA]</scope>
    <source>
        <strain evidence="1 2">FJAT-51639</strain>
    </source>
</reference>
<dbReference type="RefSeq" id="WP_336474255.1">
    <property type="nucleotide sequence ID" value="NZ_JBAWSX010000020.1"/>
</dbReference>
<evidence type="ECO:0000313" key="1">
    <source>
        <dbReference type="EMBL" id="MEI4803965.1"/>
    </source>
</evidence>
<dbReference type="EMBL" id="JBAWSX010000020">
    <property type="protein sequence ID" value="MEI4803965.1"/>
    <property type="molecule type" value="Genomic_DNA"/>
</dbReference>
<dbReference type="InterPro" id="IPR025072">
    <property type="entry name" value="Fur_reg_FbpA"/>
</dbReference>
<dbReference type="Pfam" id="PF13076">
    <property type="entry name" value="Fur_reg_FbpA"/>
    <property type="match status" value="1"/>
</dbReference>
<name>A0ABU8FMP9_9BACI</name>
<protein>
    <submittedName>
        <fullName evidence="1">Fur-regulated basic protein FbpA</fullName>
    </submittedName>
</protein>
<evidence type="ECO:0000313" key="2">
    <source>
        <dbReference type="Proteomes" id="UP001372526"/>
    </source>
</evidence>
<gene>
    <name evidence="1" type="primary">fbpA</name>
    <name evidence="1" type="ORF">WAZ07_22635</name>
</gene>
<comment type="caution">
    <text evidence="1">The sequence shown here is derived from an EMBL/GenBank/DDBJ whole genome shotgun (WGS) entry which is preliminary data.</text>
</comment>
<accession>A0ABU8FMP9</accession>